<evidence type="ECO:0000256" key="3">
    <source>
        <dbReference type="SAM" id="MobiDB-lite"/>
    </source>
</evidence>
<keyword evidence="2" id="KW-0067">ATP-binding</keyword>
<dbReference type="InterPro" id="IPR050445">
    <property type="entry name" value="Bact_polysacc_biosynth/exp"/>
</dbReference>
<dbReference type="CDD" id="cd05387">
    <property type="entry name" value="BY-kinase"/>
    <property type="match status" value="1"/>
</dbReference>
<keyword evidence="6" id="KW-1185">Reference proteome</keyword>
<evidence type="ECO:0000313" key="5">
    <source>
        <dbReference type="EMBL" id="PKB25597.1"/>
    </source>
</evidence>
<evidence type="ECO:0000256" key="2">
    <source>
        <dbReference type="ARBA" id="ARBA00022840"/>
    </source>
</evidence>
<dbReference type="PANTHER" id="PTHR32309">
    <property type="entry name" value="TYROSINE-PROTEIN KINASE"/>
    <property type="match status" value="1"/>
</dbReference>
<evidence type="ECO:0000313" key="6">
    <source>
        <dbReference type="Proteomes" id="UP000232587"/>
    </source>
</evidence>
<evidence type="ECO:0000259" key="4">
    <source>
        <dbReference type="Pfam" id="PF01656"/>
    </source>
</evidence>
<feature type="region of interest" description="Disordered" evidence="3">
    <location>
        <begin position="1"/>
        <end position="24"/>
    </location>
</feature>
<dbReference type="EMBL" id="PHUF01000002">
    <property type="protein sequence ID" value="PKB25597.1"/>
    <property type="molecule type" value="Genomic_DNA"/>
</dbReference>
<dbReference type="InterPro" id="IPR005702">
    <property type="entry name" value="Wzc-like_C"/>
</dbReference>
<feature type="compositionally biased region" description="Low complexity" evidence="3">
    <location>
        <begin position="10"/>
        <end position="24"/>
    </location>
</feature>
<dbReference type="InterPro" id="IPR027417">
    <property type="entry name" value="P-loop_NTPase"/>
</dbReference>
<dbReference type="PANTHER" id="PTHR32309:SF31">
    <property type="entry name" value="CAPSULAR EXOPOLYSACCHARIDE FAMILY"/>
    <property type="match status" value="1"/>
</dbReference>
<dbReference type="AlphaFoldDB" id="A0A2N0I337"/>
<dbReference type="OrthoDB" id="9775724at2"/>
<dbReference type="Gene3D" id="3.40.50.300">
    <property type="entry name" value="P-loop containing nucleotide triphosphate hydrolases"/>
    <property type="match status" value="1"/>
</dbReference>
<dbReference type="InterPro" id="IPR002586">
    <property type="entry name" value="CobQ/CobB/MinD/ParA_Nub-bd_dom"/>
</dbReference>
<sequence>MTEQTRIPVPGNEAESAAAGPEAEGGSLIERVVRNFDLVQLSSPPIPEDLIPPAAKRRRYTRAAEPVEDAVVAPVAAPPSPSEPRPELVEAEVVSPATTAQSQLPSRIDPVRFAGQTRPVSRQHLRDQGLIVPEGVVTELLEEFRIVKRQLLMQAGQLAQRGMGAEAQRVLVCSPHSGEGKTYTSLNLALAIAAEKETEVLLVDADFAKPSILSALGLPGGPGLMDALADPTLDVADCVIGTDIPGLWVLPAGDATTSDSEHLSSSRTRQVLDRLTQGAPNRFVIFDSPPALAASPAAELARYVGQAVLVARADRTGQGALEDAIGLLSACPNIQLLLNAVHFSPSGRRFGSYYGYGG</sequence>
<organism evidence="5 6">
    <name type="scientific">Novosphingobium kunmingense</name>
    <dbReference type="NCBI Taxonomy" id="1211806"/>
    <lineage>
        <taxon>Bacteria</taxon>
        <taxon>Pseudomonadati</taxon>
        <taxon>Pseudomonadota</taxon>
        <taxon>Alphaproteobacteria</taxon>
        <taxon>Sphingomonadales</taxon>
        <taxon>Sphingomonadaceae</taxon>
        <taxon>Novosphingobium</taxon>
    </lineage>
</organism>
<dbReference type="Pfam" id="PF01656">
    <property type="entry name" value="CbiA"/>
    <property type="match status" value="1"/>
</dbReference>
<evidence type="ECO:0000256" key="1">
    <source>
        <dbReference type="ARBA" id="ARBA00022741"/>
    </source>
</evidence>
<reference evidence="5 6" key="1">
    <citation type="submission" date="2017-11" db="EMBL/GenBank/DDBJ databases">
        <title>Genomic Encyclopedia of Type Strains, Phase III (KMG-III): the genomes of soil and plant-associated and newly described type strains.</title>
        <authorList>
            <person name="Whitman W."/>
        </authorList>
    </citation>
    <scope>NUCLEOTIDE SEQUENCE [LARGE SCALE GENOMIC DNA]</scope>
    <source>
        <strain evidence="5 6">CGMCC 1.12274</strain>
    </source>
</reference>
<keyword evidence="1" id="KW-0547">Nucleotide-binding</keyword>
<dbReference type="RefSeq" id="WP_100866021.1">
    <property type="nucleotide sequence ID" value="NZ_PHUF01000002.1"/>
</dbReference>
<comment type="caution">
    <text evidence="5">The sequence shown here is derived from an EMBL/GenBank/DDBJ whole genome shotgun (WGS) entry which is preliminary data.</text>
</comment>
<gene>
    <name evidence="5" type="ORF">B0I00_0799</name>
</gene>
<dbReference type="Proteomes" id="UP000232587">
    <property type="component" value="Unassembled WGS sequence"/>
</dbReference>
<proteinExistence type="predicted"/>
<accession>A0A2N0I337</accession>
<name>A0A2N0I337_9SPHN</name>
<protein>
    <submittedName>
        <fullName evidence="5">Mrp family chromosome partitioning ATPase</fullName>
    </submittedName>
</protein>
<dbReference type="SUPFAM" id="SSF52540">
    <property type="entry name" value="P-loop containing nucleoside triphosphate hydrolases"/>
    <property type="match status" value="1"/>
</dbReference>
<feature type="domain" description="CobQ/CobB/MinD/ParA nucleotide binding" evidence="4">
    <location>
        <begin position="171"/>
        <end position="208"/>
    </location>
</feature>